<feature type="compositionally biased region" description="Basic and acidic residues" evidence="8">
    <location>
        <begin position="134"/>
        <end position="146"/>
    </location>
</feature>
<comment type="cofactor">
    <cofactor evidence="2">
        <name>Mg(2+)</name>
        <dbReference type="ChEBI" id="CHEBI:18420"/>
    </cofactor>
</comment>
<keyword evidence="7" id="KW-0460">Magnesium</keyword>
<evidence type="ECO:0000256" key="6">
    <source>
        <dbReference type="ARBA" id="ARBA00022723"/>
    </source>
</evidence>
<evidence type="ECO:0000259" key="10">
    <source>
        <dbReference type="Pfam" id="PF22600"/>
    </source>
</evidence>
<feature type="compositionally biased region" description="Basic residues" evidence="8">
    <location>
        <begin position="688"/>
        <end position="697"/>
    </location>
</feature>
<accession>A0AAD2GCG3</accession>
<dbReference type="GO" id="GO:0016779">
    <property type="term" value="F:nucleotidyltransferase activity"/>
    <property type="evidence" value="ECO:0007669"/>
    <property type="project" value="TreeGrafter"/>
</dbReference>
<evidence type="ECO:0000256" key="8">
    <source>
        <dbReference type="SAM" id="MobiDB-lite"/>
    </source>
</evidence>
<evidence type="ECO:0000256" key="2">
    <source>
        <dbReference type="ARBA" id="ARBA00001946"/>
    </source>
</evidence>
<evidence type="ECO:0000259" key="9">
    <source>
        <dbReference type="Pfam" id="PF03828"/>
    </source>
</evidence>
<evidence type="ECO:0000313" key="11">
    <source>
        <dbReference type="EMBL" id="CAJ1969833.1"/>
    </source>
</evidence>
<dbReference type="Pfam" id="PF03828">
    <property type="entry name" value="PAP_assoc"/>
    <property type="match status" value="1"/>
</dbReference>
<comment type="cofactor">
    <cofactor evidence="1">
        <name>Mn(2+)</name>
        <dbReference type="ChEBI" id="CHEBI:29035"/>
    </cofactor>
</comment>
<gene>
    <name evidence="11" type="ORF">CYCCA115_LOCUS23908</name>
</gene>
<dbReference type="GO" id="GO:0005737">
    <property type="term" value="C:cytoplasm"/>
    <property type="evidence" value="ECO:0007669"/>
    <property type="project" value="UniProtKB-SubCell"/>
</dbReference>
<dbReference type="AlphaFoldDB" id="A0AAD2GCG3"/>
<evidence type="ECO:0008006" key="13">
    <source>
        <dbReference type="Google" id="ProtNLM"/>
    </source>
</evidence>
<comment type="caution">
    <text evidence="11">The sequence shown here is derived from an EMBL/GenBank/DDBJ whole genome shotgun (WGS) entry which is preliminary data.</text>
</comment>
<dbReference type="CDD" id="cd05402">
    <property type="entry name" value="NT_PAP_TUTase"/>
    <property type="match status" value="1"/>
</dbReference>
<keyword evidence="5" id="KW-0808">Transferase</keyword>
<dbReference type="Pfam" id="PF22600">
    <property type="entry name" value="MTPAP-like_central"/>
    <property type="match status" value="1"/>
</dbReference>
<evidence type="ECO:0000313" key="12">
    <source>
        <dbReference type="Proteomes" id="UP001295423"/>
    </source>
</evidence>
<dbReference type="GO" id="GO:0046872">
    <property type="term" value="F:metal ion binding"/>
    <property type="evidence" value="ECO:0007669"/>
    <property type="project" value="UniProtKB-KW"/>
</dbReference>
<feature type="domain" description="PAP-associated" evidence="9">
    <location>
        <begin position="574"/>
        <end position="621"/>
    </location>
</feature>
<feature type="region of interest" description="Disordered" evidence="8">
    <location>
        <begin position="671"/>
        <end position="741"/>
    </location>
</feature>
<dbReference type="SUPFAM" id="SSF81631">
    <property type="entry name" value="PAP/OAS1 substrate-binding domain"/>
    <property type="match status" value="1"/>
</dbReference>
<dbReference type="InterPro" id="IPR043519">
    <property type="entry name" value="NT_sf"/>
</dbReference>
<dbReference type="Gene3D" id="1.10.1410.10">
    <property type="match status" value="1"/>
</dbReference>
<feature type="region of interest" description="Disordered" evidence="8">
    <location>
        <begin position="132"/>
        <end position="173"/>
    </location>
</feature>
<evidence type="ECO:0000256" key="1">
    <source>
        <dbReference type="ARBA" id="ARBA00001936"/>
    </source>
</evidence>
<organism evidence="11 12">
    <name type="scientific">Cylindrotheca closterium</name>
    <dbReference type="NCBI Taxonomy" id="2856"/>
    <lineage>
        <taxon>Eukaryota</taxon>
        <taxon>Sar</taxon>
        <taxon>Stramenopiles</taxon>
        <taxon>Ochrophyta</taxon>
        <taxon>Bacillariophyta</taxon>
        <taxon>Bacillariophyceae</taxon>
        <taxon>Bacillariophycidae</taxon>
        <taxon>Bacillariales</taxon>
        <taxon>Bacillariaceae</taxon>
        <taxon>Cylindrotheca</taxon>
    </lineage>
</organism>
<dbReference type="PANTHER" id="PTHR12271:SF40">
    <property type="entry name" value="POLY(A) RNA POLYMERASE GLD2"/>
    <property type="match status" value="1"/>
</dbReference>
<keyword evidence="4" id="KW-0963">Cytoplasm</keyword>
<dbReference type="Gene3D" id="3.30.460.10">
    <property type="entry name" value="Beta Polymerase, domain 2"/>
    <property type="match status" value="1"/>
</dbReference>
<comment type="subcellular location">
    <subcellularLocation>
        <location evidence="3">Cytoplasm</location>
    </subcellularLocation>
</comment>
<proteinExistence type="predicted"/>
<dbReference type="InterPro" id="IPR002058">
    <property type="entry name" value="PAP_assoc"/>
</dbReference>
<evidence type="ECO:0000256" key="4">
    <source>
        <dbReference type="ARBA" id="ARBA00022490"/>
    </source>
</evidence>
<dbReference type="PANTHER" id="PTHR12271">
    <property type="entry name" value="POLY A POLYMERASE CID PAP -RELATED"/>
    <property type="match status" value="1"/>
</dbReference>
<protein>
    <recommendedName>
        <fullName evidence="13">Polynucleotide adenylyltransferase</fullName>
    </recommendedName>
</protein>
<keyword evidence="12" id="KW-1185">Reference proteome</keyword>
<keyword evidence="6" id="KW-0479">Metal-binding</keyword>
<feature type="domain" description="Poly(A) RNA polymerase mitochondrial-like central palm" evidence="10">
    <location>
        <begin position="339"/>
        <end position="469"/>
    </location>
</feature>
<evidence type="ECO:0000256" key="3">
    <source>
        <dbReference type="ARBA" id="ARBA00004496"/>
    </source>
</evidence>
<dbReference type="EMBL" id="CAKOGP040002430">
    <property type="protein sequence ID" value="CAJ1969833.1"/>
    <property type="molecule type" value="Genomic_DNA"/>
</dbReference>
<evidence type="ECO:0000256" key="7">
    <source>
        <dbReference type="ARBA" id="ARBA00022842"/>
    </source>
</evidence>
<reference evidence="11" key="1">
    <citation type="submission" date="2023-08" db="EMBL/GenBank/DDBJ databases">
        <authorList>
            <person name="Audoor S."/>
            <person name="Bilcke G."/>
        </authorList>
    </citation>
    <scope>NUCLEOTIDE SEQUENCE</scope>
</reference>
<sequence>MTFSALPFWSKDEIEERDDGYILLKDEWNSGEDQPLLLHSTGVVLRFLYPGMDLNAVLTEEGNMGSAEPLSKVKSGSESSLVEMGNQKAKTHAKMKRNADLEPDYEAYQSMDRVIDLSSRLQSAIVDIQRCRHRSEASNEKSSRETEFDDFEQEHDSSVVSQNEASEARAFGRQKNRDEIKTIQLVRTLNSVRALFPHLIPILNHPRRNDKKLIIHDVKWKQRKRKAMCWILGKRVFDTTTVNWCKTARRDITAVLKGYIDVSLAETIVCDPLGSFEFWKTHWLMEVKKRIAPKIMSPLDVLSENKNSDEIMRIARELDQELFSTDTSKRTLETQRRYRQCIDNLRDHILKLLRKRYAKARLSLYGSCLSNLSLGVGSDVDLSLWIPIQDVPKKERKEMAKHVYKVFHLLNNRDGFEGMQPITRARVPVVKGTKLKAGNPYTPDGSIDFDICFLNDIAVANSNLLREYSLMDSRVRDFMLQVKRFCRYHAINSSPSGTISSYAWNVMCIFYLQCILFIPNLQDRKLMEKVSKKPNPKGNYWHRVDDLDTFYLKWSDAEGVWKRPPMYSMTPVSLLLYGFFEFYSVRFPGAFFGISIRHGGLSLSKLSGKVSSFLSIEDPFEVYDSWKPHDLGSHASINGADKIFLCLEGGERYLRELLLGMTTDPDIPWKLPDEGEVQDVENTPALGRPKRDRRATRVPKSQEKDAPNGNAAPSKTRSQRELKKVQHTKTRMCAAPAGIHR</sequence>
<name>A0AAD2GCG3_9STRA</name>
<evidence type="ECO:0000256" key="5">
    <source>
        <dbReference type="ARBA" id="ARBA00022679"/>
    </source>
</evidence>
<dbReference type="InterPro" id="IPR054708">
    <property type="entry name" value="MTPAP-like_central"/>
</dbReference>
<dbReference type="SUPFAM" id="SSF81301">
    <property type="entry name" value="Nucleotidyltransferase"/>
    <property type="match status" value="1"/>
</dbReference>
<dbReference type="GO" id="GO:0031123">
    <property type="term" value="P:RNA 3'-end processing"/>
    <property type="evidence" value="ECO:0007669"/>
    <property type="project" value="TreeGrafter"/>
</dbReference>
<dbReference type="Proteomes" id="UP001295423">
    <property type="component" value="Unassembled WGS sequence"/>
</dbReference>